<dbReference type="PATRIC" id="fig|1227492.4.peg.3081"/>
<gene>
    <name evidence="1" type="ORF">C482_15528</name>
</gene>
<dbReference type="Proteomes" id="UP000011693">
    <property type="component" value="Unassembled WGS sequence"/>
</dbReference>
<dbReference type="STRING" id="1227492.C482_15528"/>
<dbReference type="EMBL" id="AOIN01000083">
    <property type="protein sequence ID" value="ELY96550.1"/>
    <property type="molecule type" value="Genomic_DNA"/>
</dbReference>
<accession>M0ACU0</accession>
<sequence>MIRRLLDRYREFRNPPKGTFQYRHRQIPQKGGLLSRPDYFHRYYYVLRQNARLRNHAMFEGYPAVKVVYLDGGEDS</sequence>
<comment type="caution">
    <text evidence="1">The sequence shown here is derived from an EMBL/GenBank/DDBJ whole genome shotgun (WGS) entry which is preliminary data.</text>
</comment>
<organism evidence="1 2">
    <name type="scientific">Natrialba chahannaoensis JCM 10990</name>
    <dbReference type="NCBI Taxonomy" id="1227492"/>
    <lineage>
        <taxon>Archaea</taxon>
        <taxon>Methanobacteriati</taxon>
        <taxon>Methanobacteriota</taxon>
        <taxon>Stenosarchaea group</taxon>
        <taxon>Halobacteria</taxon>
        <taxon>Halobacteriales</taxon>
        <taxon>Natrialbaceae</taxon>
        <taxon>Natrialba</taxon>
    </lineage>
</organism>
<evidence type="ECO:0000313" key="2">
    <source>
        <dbReference type="Proteomes" id="UP000011693"/>
    </source>
</evidence>
<dbReference type="RefSeq" id="WP_006168594.1">
    <property type="nucleotide sequence ID" value="NZ_AOIN01000083.1"/>
</dbReference>
<keyword evidence="2" id="KW-1185">Reference proteome</keyword>
<name>M0ACU0_9EURY</name>
<protein>
    <submittedName>
        <fullName evidence="1">Uncharacterized protein</fullName>
    </submittedName>
</protein>
<reference evidence="1 2" key="1">
    <citation type="journal article" date="2014" name="PLoS Genet.">
        <title>Phylogenetically driven sequencing of extremely halophilic archaea reveals strategies for static and dynamic osmo-response.</title>
        <authorList>
            <person name="Becker E.A."/>
            <person name="Seitzer P.M."/>
            <person name="Tritt A."/>
            <person name="Larsen D."/>
            <person name="Krusor M."/>
            <person name="Yao A.I."/>
            <person name="Wu D."/>
            <person name="Madern D."/>
            <person name="Eisen J.A."/>
            <person name="Darling A.E."/>
            <person name="Facciotti M.T."/>
        </authorList>
    </citation>
    <scope>NUCLEOTIDE SEQUENCE [LARGE SCALE GENOMIC DNA]</scope>
    <source>
        <strain evidence="1 2">JCM 10990</strain>
    </source>
</reference>
<evidence type="ECO:0000313" key="1">
    <source>
        <dbReference type="EMBL" id="ELY96550.1"/>
    </source>
</evidence>
<dbReference type="AlphaFoldDB" id="M0ACU0"/>
<proteinExistence type="predicted"/>